<evidence type="ECO:0000313" key="1">
    <source>
        <dbReference type="EMBL" id="TFK59916.1"/>
    </source>
</evidence>
<reference evidence="1 2" key="1">
    <citation type="journal article" date="2019" name="Nat. Ecol. Evol.">
        <title>Megaphylogeny resolves global patterns of mushroom evolution.</title>
        <authorList>
            <person name="Varga T."/>
            <person name="Krizsan K."/>
            <person name="Foldi C."/>
            <person name="Dima B."/>
            <person name="Sanchez-Garcia M."/>
            <person name="Sanchez-Ramirez S."/>
            <person name="Szollosi G.J."/>
            <person name="Szarkandi J.G."/>
            <person name="Papp V."/>
            <person name="Albert L."/>
            <person name="Andreopoulos W."/>
            <person name="Angelini C."/>
            <person name="Antonin V."/>
            <person name="Barry K.W."/>
            <person name="Bougher N.L."/>
            <person name="Buchanan P."/>
            <person name="Buyck B."/>
            <person name="Bense V."/>
            <person name="Catcheside P."/>
            <person name="Chovatia M."/>
            <person name="Cooper J."/>
            <person name="Damon W."/>
            <person name="Desjardin D."/>
            <person name="Finy P."/>
            <person name="Geml J."/>
            <person name="Haridas S."/>
            <person name="Hughes K."/>
            <person name="Justo A."/>
            <person name="Karasinski D."/>
            <person name="Kautmanova I."/>
            <person name="Kiss B."/>
            <person name="Kocsube S."/>
            <person name="Kotiranta H."/>
            <person name="LaButti K.M."/>
            <person name="Lechner B.E."/>
            <person name="Liimatainen K."/>
            <person name="Lipzen A."/>
            <person name="Lukacs Z."/>
            <person name="Mihaltcheva S."/>
            <person name="Morgado L.N."/>
            <person name="Niskanen T."/>
            <person name="Noordeloos M.E."/>
            <person name="Ohm R.A."/>
            <person name="Ortiz-Santana B."/>
            <person name="Ovrebo C."/>
            <person name="Racz N."/>
            <person name="Riley R."/>
            <person name="Savchenko A."/>
            <person name="Shiryaev A."/>
            <person name="Soop K."/>
            <person name="Spirin V."/>
            <person name="Szebenyi C."/>
            <person name="Tomsovsky M."/>
            <person name="Tulloss R.E."/>
            <person name="Uehling J."/>
            <person name="Grigoriev I.V."/>
            <person name="Vagvolgyi C."/>
            <person name="Papp T."/>
            <person name="Martin F.M."/>
            <person name="Miettinen O."/>
            <person name="Hibbett D.S."/>
            <person name="Nagy L.G."/>
        </authorList>
    </citation>
    <scope>NUCLEOTIDE SEQUENCE [LARGE SCALE GENOMIC DNA]</scope>
    <source>
        <strain evidence="1 2">NL-1719</strain>
    </source>
</reference>
<protein>
    <submittedName>
        <fullName evidence="1">Uncharacterized protein</fullName>
    </submittedName>
</protein>
<proteinExistence type="predicted"/>
<accession>A0ACD3A2L5</accession>
<keyword evidence="2" id="KW-1185">Reference proteome</keyword>
<gene>
    <name evidence="1" type="ORF">BDN72DRAFT_567921</name>
</gene>
<evidence type="ECO:0000313" key="2">
    <source>
        <dbReference type="Proteomes" id="UP000308600"/>
    </source>
</evidence>
<sequence length="1231" mass="139383">MPPSTIKAKSHIRLEVICNHKKAKDNHAVGVDENCDVLGTISNPNAGVIEVGLSRPGRDKPVGFIRYTMEVLKTHNLRRGTDHQASLSWRTLNSADVIRKVVFNDDMDELVPPQWACIVSSLDGLVKNTQDLAELNSSAKVAVGAVCAAIKLIIDQVERDERVETLTETMSTIYYHVQDTNFDKIKSFEDTLQRLVKMTTECAYFIASYKQKAFARRTLEGAILGVDGIIKDFEERFTQLRIEFLMGSTLQSTHTVLLVLNKVRNIETLLHLQPLSLIENALWRRVRISFSPEQEEVLDGLTIWAQNPNERPVSVLVGDTREEVSLIAHKLCECFSDQKRLGSAVFFPETTESAELSCRFLVSTIARDLAALSPAFAESIAEAIASSPRLARQSDLLDRQFEELLINPLQSLTMVGPVLIVIDGLDRCSDQLRFVQTLGASQKVPGKIPRNVRFLMTYNSEPQLLNPFIELISPSLRIWHTGGEIKSQLITNSFWKRISSDYQGLQLLDGLEDLKMKMMPIYSCAGLEIPPTITPAFLLSEITHVLTKGGHTSLLEPLLNQARQCIPPELMAHFESYMCFVYIQASHWNRPFNVLFVELKGVVELEISAFVQEIANIHHLEGISPDILKLLPEERSDYPKVVPFLVLKYLNTTLTPNICRFEEITKLNKDITDLDHRLSTYVPTTLRRLSGCWSEWVAPYLETLHGDNCGATLSELRTFLSSHLLSWIELISLLGCPDAALKQLQLLEPVLSQMTKGTNASTEDIEFIHNAISDSIHFVMQFQTPIREGGSFVHRLAFLAHTTTFIRQTYAPEHIVKSGLDTIWPYKFTVDAPWSRLTTGQTGNDPVLTSLHPWQYGTRRLIKLWSLETGAHLCTFELPADSFTSTPDHFLALPSKKHFTFVFGGHFSVFRPDHPAQVFERFTPEGRPSSICYTPDETSLAIRTEKGHLYLMDLATSEIRTHLSFFLHPEEQYNILEISPDSGYLATCAIYHHQQYTSAAAIVEVYNIASGLVVRTLEHSHPRPDRITKIKWSEDQLHMITIVQQYSSNCCFLWDVEHETSNHRKLDIGPNGSADFGDNGLVILALKAEIRLVSRSTFETVIAIPIEIHNPWEHMIFGRHGLVMTSLHGGLGFYDLSAKSKSSHSFGTHSPLPQAYQENIFQNPVKHKLRVKDLEFVDGWLMMKPDIKLIWIPFPFKKLVKNKSMDQITISDYYNEVHLVLDCKAMEKYFL</sequence>
<organism evidence="1 2">
    <name type="scientific">Pluteus cervinus</name>
    <dbReference type="NCBI Taxonomy" id="181527"/>
    <lineage>
        <taxon>Eukaryota</taxon>
        <taxon>Fungi</taxon>
        <taxon>Dikarya</taxon>
        <taxon>Basidiomycota</taxon>
        <taxon>Agaricomycotina</taxon>
        <taxon>Agaricomycetes</taxon>
        <taxon>Agaricomycetidae</taxon>
        <taxon>Agaricales</taxon>
        <taxon>Pluteineae</taxon>
        <taxon>Pluteaceae</taxon>
        <taxon>Pluteus</taxon>
    </lineage>
</organism>
<dbReference type="EMBL" id="ML208866">
    <property type="protein sequence ID" value="TFK59916.1"/>
    <property type="molecule type" value="Genomic_DNA"/>
</dbReference>
<name>A0ACD3A2L5_9AGAR</name>
<dbReference type="Proteomes" id="UP000308600">
    <property type="component" value="Unassembled WGS sequence"/>
</dbReference>